<feature type="compositionally biased region" description="Basic and acidic residues" evidence="1">
    <location>
        <begin position="44"/>
        <end position="54"/>
    </location>
</feature>
<evidence type="ECO:0000313" key="3">
    <source>
        <dbReference type="Proteomes" id="UP000265631"/>
    </source>
</evidence>
<evidence type="ECO:0000313" key="2">
    <source>
        <dbReference type="EMBL" id="RFN50329.1"/>
    </source>
</evidence>
<name>A0A395MT29_9HYPO</name>
<dbReference type="Proteomes" id="UP000265631">
    <property type="component" value="Unassembled WGS sequence"/>
</dbReference>
<protein>
    <submittedName>
        <fullName evidence="2">Uncharacterized protein</fullName>
    </submittedName>
</protein>
<evidence type="ECO:0000256" key="1">
    <source>
        <dbReference type="SAM" id="MobiDB-lite"/>
    </source>
</evidence>
<dbReference type="EMBL" id="PXXK01000142">
    <property type="protein sequence ID" value="RFN50329.1"/>
    <property type="molecule type" value="Genomic_DNA"/>
</dbReference>
<sequence length="95" mass="10628">MHWHQTDVFTCGCSFPAIKACKEDESDEKDLSEEECDEGGSDTDVDKDSDINSQECGDRRYTELILPATEATFSQEDLKQLVCYTKTVLSIKPGV</sequence>
<dbReference type="AlphaFoldDB" id="A0A395MT29"/>
<accession>A0A395MT29</accession>
<reference evidence="2 3" key="1">
    <citation type="journal article" date="2018" name="PLoS Pathog.">
        <title>Evolution of structural diversity of trichothecenes, a family of toxins produced by plant pathogenic and entomopathogenic fungi.</title>
        <authorList>
            <person name="Proctor R.H."/>
            <person name="McCormick S.P."/>
            <person name="Kim H.S."/>
            <person name="Cardoza R.E."/>
            <person name="Stanley A.M."/>
            <person name="Lindo L."/>
            <person name="Kelly A."/>
            <person name="Brown D.W."/>
            <person name="Lee T."/>
            <person name="Vaughan M.M."/>
            <person name="Alexander N.J."/>
            <person name="Busman M."/>
            <person name="Gutierrez S."/>
        </authorList>
    </citation>
    <scope>NUCLEOTIDE SEQUENCE [LARGE SCALE GENOMIC DNA]</scope>
    <source>
        <strain evidence="2 3">NRRL 13405</strain>
    </source>
</reference>
<feature type="region of interest" description="Disordered" evidence="1">
    <location>
        <begin position="23"/>
        <end position="54"/>
    </location>
</feature>
<feature type="compositionally biased region" description="Acidic residues" evidence="1">
    <location>
        <begin position="24"/>
        <end position="43"/>
    </location>
</feature>
<comment type="caution">
    <text evidence="2">The sequence shown here is derived from an EMBL/GenBank/DDBJ whole genome shotgun (WGS) entry which is preliminary data.</text>
</comment>
<gene>
    <name evidence="2" type="ORF">FIE12Z_5509</name>
</gene>
<proteinExistence type="predicted"/>
<organism evidence="2 3">
    <name type="scientific">Fusarium flagelliforme</name>
    <dbReference type="NCBI Taxonomy" id="2675880"/>
    <lineage>
        <taxon>Eukaryota</taxon>
        <taxon>Fungi</taxon>
        <taxon>Dikarya</taxon>
        <taxon>Ascomycota</taxon>
        <taxon>Pezizomycotina</taxon>
        <taxon>Sordariomycetes</taxon>
        <taxon>Hypocreomycetidae</taxon>
        <taxon>Hypocreales</taxon>
        <taxon>Nectriaceae</taxon>
        <taxon>Fusarium</taxon>
        <taxon>Fusarium incarnatum-equiseti species complex</taxon>
    </lineage>
</organism>
<keyword evidence="3" id="KW-1185">Reference proteome</keyword>